<organism evidence="9 10">
    <name type="scientific">Dermatophagoides pteronyssinus</name>
    <name type="common">European house dust mite</name>
    <dbReference type="NCBI Taxonomy" id="6956"/>
    <lineage>
        <taxon>Eukaryota</taxon>
        <taxon>Metazoa</taxon>
        <taxon>Ecdysozoa</taxon>
        <taxon>Arthropoda</taxon>
        <taxon>Chelicerata</taxon>
        <taxon>Arachnida</taxon>
        <taxon>Acari</taxon>
        <taxon>Acariformes</taxon>
        <taxon>Sarcoptiformes</taxon>
        <taxon>Astigmata</taxon>
        <taxon>Psoroptidia</taxon>
        <taxon>Analgoidea</taxon>
        <taxon>Pyroglyphidae</taxon>
        <taxon>Dermatophagoidinae</taxon>
        <taxon>Dermatophagoides</taxon>
    </lineage>
</organism>
<dbReference type="Pfam" id="PF00505">
    <property type="entry name" value="HMG_box"/>
    <property type="match status" value="1"/>
</dbReference>
<sequence>MGKDNKPRGRMSAYAYFVQTCREEHKQKHPNENVVFAEFSKKCSERWKNMSDKEKNRFHVMSEKDKKRYDGEMSRYKATNKGAEKGRRKKRVKDPDAPKRSLSAFFWFCNDERSKVKGQNPEATVGEVAKELGRRWNACTEDQKAKYEALALKDKARYEKVHGVVVFVVVVDLENNNQKTNMSNLVERTREFLPNDIIEPSLSEREKLIDERIEELRKKRESFDPETEFVGIRRLGSSYTAAEPFAYFDGPSQHQLRFVHVTYIGLTSMVMAGATIFAFHLKTLPYVSCLFRGALSAIPGGYLGHKFFDWRQQFGRKKNNTFFAYALLHENDFPKFERKKFNDITRDFTAHRSLNIPVLKIRW</sequence>
<evidence type="ECO:0000256" key="2">
    <source>
        <dbReference type="ARBA" id="ARBA00008774"/>
    </source>
</evidence>
<dbReference type="InterPro" id="IPR009071">
    <property type="entry name" value="HMG_box_dom"/>
</dbReference>
<feature type="domain" description="HMG box" evidence="8">
    <location>
        <begin position="98"/>
        <end position="160"/>
    </location>
</feature>
<feature type="DNA-binding region" description="HMG box" evidence="5">
    <location>
        <begin position="98"/>
        <end position="160"/>
    </location>
</feature>
<dbReference type="Gene3D" id="1.10.30.10">
    <property type="entry name" value="High mobility group box domain"/>
    <property type="match status" value="2"/>
</dbReference>
<reference evidence="9 10" key="1">
    <citation type="journal article" date="2018" name="J. Allergy Clin. Immunol.">
        <title>High-quality assembly of Dermatophagoides pteronyssinus genome and transcriptome reveals a wide range of novel allergens.</title>
        <authorList>
            <person name="Liu X.Y."/>
            <person name="Yang K.Y."/>
            <person name="Wang M.Q."/>
            <person name="Kwok J.S."/>
            <person name="Zeng X."/>
            <person name="Yang Z."/>
            <person name="Xiao X.J."/>
            <person name="Lau C.P."/>
            <person name="Li Y."/>
            <person name="Huang Z.M."/>
            <person name="Ba J.G."/>
            <person name="Yim A.K."/>
            <person name="Ouyang C.Y."/>
            <person name="Ngai S.M."/>
            <person name="Chan T.F."/>
            <person name="Leung E.L."/>
            <person name="Liu L."/>
            <person name="Liu Z.G."/>
            <person name="Tsui S.K."/>
        </authorList>
    </citation>
    <scope>NUCLEOTIDE SEQUENCE [LARGE SCALE GENOMIC DNA]</scope>
    <source>
        <strain evidence="9">Derp</strain>
    </source>
</reference>
<evidence type="ECO:0000256" key="1">
    <source>
        <dbReference type="ARBA" id="ARBA00004123"/>
    </source>
</evidence>
<evidence type="ECO:0000256" key="6">
    <source>
        <dbReference type="SAM" id="MobiDB-lite"/>
    </source>
</evidence>
<evidence type="ECO:0000259" key="8">
    <source>
        <dbReference type="PROSITE" id="PS50118"/>
    </source>
</evidence>
<dbReference type="PANTHER" id="PTHR48112">
    <property type="entry name" value="HIGH MOBILITY GROUP PROTEIN DSP1"/>
    <property type="match status" value="1"/>
</dbReference>
<evidence type="ECO:0000256" key="7">
    <source>
        <dbReference type="SAM" id="Phobius"/>
    </source>
</evidence>
<feature type="domain" description="HMG box" evidence="8">
    <location>
        <begin position="7"/>
        <end position="77"/>
    </location>
</feature>
<dbReference type="Proteomes" id="UP000887458">
    <property type="component" value="Unassembled WGS sequence"/>
</dbReference>
<evidence type="ECO:0000256" key="3">
    <source>
        <dbReference type="ARBA" id="ARBA00023125"/>
    </source>
</evidence>
<keyword evidence="7" id="KW-0812">Transmembrane</keyword>
<name>A0ABQ8JJH0_DERPT</name>
<feature type="DNA-binding region" description="HMG box" evidence="5">
    <location>
        <begin position="7"/>
        <end position="77"/>
    </location>
</feature>
<keyword evidence="3 5" id="KW-0238">DNA-binding</keyword>
<gene>
    <name evidence="9" type="primary">HMGB1</name>
    <name evidence="9" type="ORF">DERP_003260</name>
</gene>
<accession>A0ABQ8JJH0</accession>
<comment type="similarity">
    <text evidence="2">Belongs to the HMGB family.</text>
</comment>
<dbReference type="CDD" id="cd01390">
    <property type="entry name" value="HMG-box_NHP6-like"/>
    <property type="match status" value="1"/>
</dbReference>
<evidence type="ECO:0000313" key="10">
    <source>
        <dbReference type="Proteomes" id="UP000887458"/>
    </source>
</evidence>
<dbReference type="InterPro" id="IPR050342">
    <property type="entry name" value="HMGB"/>
</dbReference>
<dbReference type="PRINTS" id="PR00886">
    <property type="entry name" value="HIGHMOBLTY12"/>
</dbReference>
<evidence type="ECO:0000256" key="4">
    <source>
        <dbReference type="ARBA" id="ARBA00023242"/>
    </source>
</evidence>
<keyword evidence="10" id="KW-1185">Reference proteome</keyword>
<feature type="transmembrane region" description="Helical" evidence="7">
    <location>
        <begin position="258"/>
        <end position="279"/>
    </location>
</feature>
<dbReference type="EMBL" id="NJHN03000036">
    <property type="protein sequence ID" value="KAH9422583.1"/>
    <property type="molecule type" value="Genomic_DNA"/>
</dbReference>
<comment type="subcellular location">
    <subcellularLocation>
        <location evidence="1">Nucleus</location>
    </subcellularLocation>
</comment>
<dbReference type="PANTHER" id="PTHR48112:SF32">
    <property type="entry name" value="HIGH MOBILITY GROUP PROTEIN B3"/>
    <property type="match status" value="1"/>
</dbReference>
<dbReference type="PROSITE" id="PS50118">
    <property type="entry name" value="HMG_BOX_2"/>
    <property type="match status" value="2"/>
</dbReference>
<dbReference type="InterPro" id="IPR036910">
    <property type="entry name" value="HMG_box_dom_sf"/>
</dbReference>
<evidence type="ECO:0000256" key="5">
    <source>
        <dbReference type="PROSITE-ProRule" id="PRU00267"/>
    </source>
</evidence>
<reference evidence="9 10" key="2">
    <citation type="journal article" date="2022" name="Mol. Biol. Evol.">
        <title>Comparative Genomics Reveals Insights into the Divergent Evolution of Astigmatic Mites and Household Pest Adaptations.</title>
        <authorList>
            <person name="Xiong Q."/>
            <person name="Wan A.T."/>
            <person name="Liu X."/>
            <person name="Fung C.S."/>
            <person name="Xiao X."/>
            <person name="Malainual N."/>
            <person name="Hou J."/>
            <person name="Wang L."/>
            <person name="Wang M."/>
            <person name="Yang K.Y."/>
            <person name="Cui Y."/>
            <person name="Leung E.L."/>
            <person name="Nong W."/>
            <person name="Shin S.K."/>
            <person name="Au S.W."/>
            <person name="Jeong K.Y."/>
            <person name="Chew F.T."/>
            <person name="Hui J.H."/>
            <person name="Leung T.F."/>
            <person name="Tungtrongchitr A."/>
            <person name="Zhong N."/>
            <person name="Liu Z."/>
            <person name="Tsui S.K."/>
        </authorList>
    </citation>
    <scope>NUCLEOTIDE SEQUENCE [LARGE SCALE GENOMIC DNA]</scope>
    <source>
        <strain evidence="9">Derp</strain>
    </source>
</reference>
<dbReference type="Pfam" id="PF06374">
    <property type="entry name" value="NDUF_C2"/>
    <property type="match status" value="1"/>
</dbReference>
<feature type="region of interest" description="Disordered" evidence="6">
    <location>
        <begin position="69"/>
        <end position="97"/>
    </location>
</feature>
<dbReference type="CDD" id="cd21978">
    <property type="entry name" value="HMG-box_HMGB_rpt1"/>
    <property type="match status" value="1"/>
</dbReference>
<comment type="caution">
    <text evidence="9">The sequence shown here is derived from an EMBL/GenBank/DDBJ whole genome shotgun (WGS) entry which is preliminary data.</text>
</comment>
<keyword evidence="7" id="KW-0472">Membrane</keyword>
<dbReference type="InterPro" id="IPR009423">
    <property type="entry name" value="NDUC2"/>
</dbReference>
<dbReference type="Pfam" id="PF09011">
    <property type="entry name" value="HMG_box_2"/>
    <property type="match status" value="1"/>
</dbReference>
<protein>
    <submittedName>
        <fullName evidence="9">High mobility group box 1</fullName>
    </submittedName>
</protein>
<dbReference type="SUPFAM" id="SSF47095">
    <property type="entry name" value="HMG-box"/>
    <property type="match status" value="2"/>
</dbReference>
<evidence type="ECO:0000313" key="9">
    <source>
        <dbReference type="EMBL" id="KAH9422583.1"/>
    </source>
</evidence>
<proteinExistence type="inferred from homology"/>
<keyword evidence="7" id="KW-1133">Transmembrane helix</keyword>
<dbReference type="SMART" id="SM00398">
    <property type="entry name" value="HMG"/>
    <property type="match status" value="2"/>
</dbReference>
<keyword evidence="4 5" id="KW-0539">Nucleus</keyword>